<dbReference type="AlphaFoldDB" id="A0A2N3KIR9"/>
<accession>A0A2N3KIR9</accession>
<evidence type="ECO:0000313" key="2">
    <source>
        <dbReference type="Proteomes" id="UP000233597"/>
    </source>
</evidence>
<protein>
    <submittedName>
        <fullName evidence="1">Uncharacterized protein</fullName>
    </submittedName>
</protein>
<comment type="caution">
    <text evidence="1">The sequence shown here is derived from an EMBL/GenBank/DDBJ whole genome shotgun (WGS) entry which is preliminary data.</text>
</comment>
<name>A0A2N3KIR9_9PROT</name>
<dbReference type="RefSeq" id="WP_101270273.1">
    <property type="nucleotide sequence ID" value="NZ_NWTK01000017.1"/>
</dbReference>
<dbReference type="OrthoDB" id="7867962at2"/>
<dbReference type="EMBL" id="NWTK01000017">
    <property type="protein sequence ID" value="PKR50448.1"/>
    <property type="molecule type" value="Genomic_DNA"/>
</dbReference>
<dbReference type="Proteomes" id="UP000233597">
    <property type="component" value="Unassembled WGS sequence"/>
</dbReference>
<gene>
    <name evidence="1" type="ORF">COO20_21485</name>
</gene>
<sequence>MTWQEEAARIIAELDAKLPIDMPFKERRKAVRDANPWGRQRSWPYKAWCRAQREYLGRFIPADEKLKKLPLTPLELMIEQVKSGVLQSSDKPGSQ</sequence>
<proteinExistence type="predicted"/>
<reference evidence="1 2" key="1">
    <citation type="submission" date="2017-09" db="EMBL/GenBank/DDBJ databases">
        <title>Biodiversity and function of Thalassospira species in the particle-attached aromatic-hydrocarbon-degrading consortia from the surface seawater of the South China Sea.</title>
        <authorList>
            <person name="Dong C."/>
            <person name="Liu R."/>
            <person name="Shao Z."/>
        </authorList>
    </citation>
    <scope>NUCLEOTIDE SEQUENCE [LARGE SCALE GENOMIC DNA]</scope>
    <source>
        <strain evidence="1 2">CSC1P2</strain>
    </source>
</reference>
<evidence type="ECO:0000313" key="1">
    <source>
        <dbReference type="EMBL" id="PKR50448.1"/>
    </source>
</evidence>
<organism evidence="1 2">
    <name type="scientific">Thalassospira marina</name>
    <dbReference type="NCBI Taxonomy" id="2048283"/>
    <lineage>
        <taxon>Bacteria</taxon>
        <taxon>Pseudomonadati</taxon>
        <taxon>Pseudomonadota</taxon>
        <taxon>Alphaproteobacteria</taxon>
        <taxon>Rhodospirillales</taxon>
        <taxon>Thalassospiraceae</taxon>
        <taxon>Thalassospira</taxon>
    </lineage>
</organism>